<dbReference type="eggNOG" id="COG4122">
    <property type="taxonomic scope" value="Bacteria"/>
</dbReference>
<dbReference type="PATRIC" id="fig|864564.6.peg.1274"/>
<keyword evidence="2" id="KW-1185">Reference proteome</keyword>
<dbReference type="EMBL" id="AEON01000001">
    <property type="protein sequence ID" value="EFT83432.1"/>
    <property type="molecule type" value="Genomic_DNA"/>
</dbReference>
<dbReference type="KEGG" id="pdo:PSDT_1161"/>
<dbReference type="AlphaFoldDB" id="E6K0V1"/>
<organism evidence="1 2">
    <name type="scientific">Parascardovia denticolens DSM 10105 = JCM 12538</name>
    <dbReference type="NCBI Taxonomy" id="864564"/>
    <lineage>
        <taxon>Bacteria</taxon>
        <taxon>Bacillati</taxon>
        <taxon>Actinomycetota</taxon>
        <taxon>Actinomycetes</taxon>
        <taxon>Bifidobacteriales</taxon>
        <taxon>Bifidobacteriaceae</taxon>
        <taxon>Parascardovia</taxon>
    </lineage>
</organism>
<dbReference type="GO" id="GO:0008233">
    <property type="term" value="F:peptidase activity"/>
    <property type="evidence" value="ECO:0007669"/>
    <property type="project" value="TreeGrafter"/>
</dbReference>
<protein>
    <submittedName>
        <fullName evidence="1">Proteasome accessory factor PafA2</fullName>
        <ecNumber evidence="1">6.3.2.-</ecNumber>
    </submittedName>
</protein>
<dbReference type="GO" id="GO:0016811">
    <property type="term" value="F:hydrolase activity, acting on carbon-nitrogen (but not peptide) bonds, in linear amides"/>
    <property type="evidence" value="ECO:0007669"/>
    <property type="project" value="TreeGrafter"/>
</dbReference>
<evidence type="ECO:0000313" key="2">
    <source>
        <dbReference type="Proteomes" id="UP000004946"/>
    </source>
</evidence>
<keyword evidence="1" id="KW-0436">Ligase</keyword>
<dbReference type="GO" id="GO:0070490">
    <property type="term" value="P:protein pupylation"/>
    <property type="evidence" value="ECO:0007669"/>
    <property type="project" value="TreeGrafter"/>
</dbReference>
<proteinExistence type="predicted"/>
<evidence type="ECO:0000313" key="1">
    <source>
        <dbReference type="EMBL" id="EFT83432.1"/>
    </source>
</evidence>
<dbReference type="EC" id="6.3.2.-" evidence="1"/>
<dbReference type="GO" id="GO:0010498">
    <property type="term" value="P:proteasomal protein catabolic process"/>
    <property type="evidence" value="ECO:0007669"/>
    <property type="project" value="InterPro"/>
</dbReference>
<dbReference type="GO" id="GO:0005524">
    <property type="term" value="F:ATP binding"/>
    <property type="evidence" value="ECO:0007669"/>
    <property type="project" value="TreeGrafter"/>
</dbReference>
<dbReference type="GO" id="GO:0000502">
    <property type="term" value="C:proteasome complex"/>
    <property type="evidence" value="ECO:0007669"/>
    <property type="project" value="UniProtKB-KW"/>
</dbReference>
<dbReference type="InterPro" id="IPR004347">
    <property type="entry name" value="Pup_ligase/deamidase"/>
</dbReference>
<comment type="caution">
    <text evidence="1">The sequence shown here is derived from an EMBL/GenBank/DDBJ whole genome shotgun (WGS) entry which is preliminary data.</text>
</comment>
<reference evidence="1 2" key="1">
    <citation type="submission" date="2010-12" db="EMBL/GenBank/DDBJ databases">
        <authorList>
            <person name="Muzny D."/>
            <person name="Qin X."/>
            <person name="Buhay C."/>
            <person name="Dugan-Rocha S."/>
            <person name="Ding Y."/>
            <person name="Chen G."/>
            <person name="Hawes A."/>
            <person name="Holder M."/>
            <person name="Jhangiani S."/>
            <person name="Johnson A."/>
            <person name="Khan Z."/>
            <person name="Li Z."/>
            <person name="Liu W."/>
            <person name="Liu X."/>
            <person name="Perez L."/>
            <person name="Shen H."/>
            <person name="Wang Q."/>
            <person name="Watt J."/>
            <person name="Xi L."/>
            <person name="Xin Y."/>
            <person name="Zhou J."/>
            <person name="Deng J."/>
            <person name="Jiang H."/>
            <person name="Liu Y."/>
            <person name="Qu J."/>
            <person name="Song X.-Z."/>
            <person name="Zhang L."/>
            <person name="Villasana D."/>
            <person name="Johnson A."/>
            <person name="Liu J."/>
            <person name="Liyanage D."/>
            <person name="Lorensuhewa L."/>
            <person name="Robinson T."/>
            <person name="Song A."/>
            <person name="Song B.-B."/>
            <person name="Dinh H."/>
            <person name="Thornton R."/>
            <person name="Coyle M."/>
            <person name="Francisco L."/>
            <person name="Jackson L."/>
            <person name="Javaid M."/>
            <person name="Korchina V."/>
            <person name="Kovar C."/>
            <person name="Mata R."/>
            <person name="Mathew T."/>
            <person name="Ngo R."/>
            <person name="Nguyen L."/>
            <person name="Nguyen N."/>
            <person name="Okwuonu G."/>
            <person name="Ongeri F."/>
            <person name="Pham C."/>
            <person name="Simmons D."/>
            <person name="Wilczek-Boney K."/>
            <person name="Hale W."/>
            <person name="Jakkamsetti A."/>
            <person name="Pham P."/>
            <person name="Ruth R."/>
            <person name="San Lucas F."/>
            <person name="Warren J."/>
            <person name="Zhang J."/>
            <person name="Zhao Z."/>
            <person name="Zhou C."/>
            <person name="Zhu D."/>
            <person name="Lee S."/>
            <person name="Bess C."/>
            <person name="Blankenburg K."/>
            <person name="Forbes L."/>
            <person name="Fu Q."/>
            <person name="Gubbala S."/>
            <person name="Hirani K."/>
            <person name="Jayaseelan J.C."/>
            <person name="Lara F."/>
            <person name="Munidasa M."/>
            <person name="Palculict T."/>
            <person name="Patil S."/>
            <person name="Pu L.-L."/>
            <person name="Saada N."/>
            <person name="Tang L."/>
            <person name="Weissenberger G."/>
            <person name="Zhu Y."/>
            <person name="Hemphill L."/>
            <person name="Shang Y."/>
            <person name="Youmans B."/>
            <person name="Ayvaz T."/>
            <person name="Ross M."/>
            <person name="Santibanez J."/>
            <person name="Aqrawi P."/>
            <person name="Gross S."/>
            <person name="Joshi V."/>
            <person name="Fowler G."/>
            <person name="Nazareth L."/>
            <person name="Reid J."/>
            <person name="Worley K."/>
            <person name="Petrosino J."/>
            <person name="Highlander S."/>
            <person name="Gibbs R."/>
        </authorList>
    </citation>
    <scope>NUCLEOTIDE SEQUENCE [LARGE SCALE GENOMIC DNA]</scope>
    <source>
        <strain evidence="1 2">DSM 10105</strain>
    </source>
</reference>
<dbReference type="Pfam" id="PF03136">
    <property type="entry name" value="Pup_ligase"/>
    <property type="match status" value="1"/>
</dbReference>
<dbReference type="PANTHER" id="PTHR42307:SF2">
    <property type="entry name" value="PUP DEAMIDASE_DEPUPYLASE"/>
    <property type="match status" value="1"/>
</dbReference>
<sequence>MTVRRVMGTETEYGIVPAMSSASTSSSAPAAALAPDSVPDPVLLSRRLVEAAGRCGSGSLPITWDYATEHPTQDARGFHVPRSRAHPGLLTDDPRLNITNVMAPNGGRIYLDHAHPEYSAPETTNPFQALLYDKAGDRLMQEAAQEAGLILYRNNCDGRGAAWGAHENYRIKRAVPFEDLARIFLIHAVSRQIFTGSGRWGLGQEVGPGSPAGFQISQRADYCQEEVGLQTTFDRPIVNSRDESHDRDDFRRFHVIVGDANCMECPEVLKLGTSSLLFWLLEEEEPDQVRLLLDSLIPPDPVAALRQVSRDLTLRRPIRLKSGEDLTAWQMQVRLRSAVCRCGARLYGADSTGLPLWPDQETRQVVDLWGQVLRDLALVARTADDGQRLSSALDGPAGRLEWFAKWRLLESLRRRWKASWSDRRLRAADLQWAQLGPESLRFRAMPQAWSWTTPEQVIQASNQPPAGTRAVLRAILIKNHPHNLASLSWESATLVDSQGRAHHLRLPDPLLPEGGTGHDLEEKIRSLIG</sequence>
<keyword evidence="1" id="KW-0647">Proteasome</keyword>
<name>E6K0V1_PARDN</name>
<dbReference type="Proteomes" id="UP000004946">
    <property type="component" value="Chromosome"/>
</dbReference>
<dbReference type="GO" id="GO:0019941">
    <property type="term" value="P:modification-dependent protein catabolic process"/>
    <property type="evidence" value="ECO:0007669"/>
    <property type="project" value="InterPro"/>
</dbReference>
<dbReference type="GO" id="GO:0016874">
    <property type="term" value="F:ligase activity"/>
    <property type="evidence" value="ECO:0007669"/>
    <property type="project" value="UniProtKB-KW"/>
</dbReference>
<gene>
    <name evidence="1" type="ORF">HMPREF0620_0437</name>
</gene>
<accession>E6K0V1</accession>
<dbReference type="PANTHER" id="PTHR42307">
    <property type="entry name" value="PUP DEAMIDASE/DEPUPYLASE"/>
    <property type="match status" value="1"/>
</dbReference>
<dbReference type="RefSeq" id="WP_006288852.1">
    <property type="nucleotide sequence ID" value="NZ_AP012333.1"/>
</dbReference>
<dbReference type="HOGENOM" id="CLU_040524_1_0_11"/>